<accession>A0ACC0D5Q6</accession>
<proteinExistence type="predicted"/>
<comment type="caution">
    <text evidence="1">The sequence shown here is derived from an EMBL/GenBank/DDBJ whole genome shotgun (WGS) entry which is preliminary data.</text>
</comment>
<dbReference type="EMBL" id="MU394304">
    <property type="protein sequence ID" value="KAI6088035.1"/>
    <property type="molecule type" value="Genomic_DNA"/>
</dbReference>
<reference evidence="1 2" key="1">
    <citation type="journal article" date="2022" name="New Phytol.">
        <title>Ecological generalism drives hyperdiversity of secondary metabolite gene clusters in xylarialean endophytes.</title>
        <authorList>
            <person name="Franco M.E.E."/>
            <person name="Wisecaver J.H."/>
            <person name="Arnold A.E."/>
            <person name="Ju Y.M."/>
            <person name="Slot J.C."/>
            <person name="Ahrendt S."/>
            <person name="Moore L.P."/>
            <person name="Eastman K.E."/>
            <person name="Scott K."/>
            <person name="Konkel Z."/>
            <person name="Mondo S.J."/>
            <person name="Kuo A."/>
            <person name="Hayes R.D."/>
            <person name="Haridas S."/>
            <person name="Andreopoulos B."/>
            <person name="Riley R."/>
            <person name="LaButti K."/>
            <person name="Pangilinan J."/>
            <person name="Lipzen A."/>
            <person name="Amirebrahimi M."/>
            <person name="Yan J."/>
            <person name="Adam C."/>
            <person name="Keymanesh K."/>
            <person name="Ng V."/>
            <person name="Louie K."/>
            <person name="Northen T."/>
            <person name="Drula E."/>
            <person name="Henrissat B."/>
            <person name="Hsieh H.M."/>
            <person name="Youens-Clark K."/>
            <person name="Lutzoni F."/>
            <person name="Miadlikowska J."/>
            <person name="Eastwood D.C."/>
            <person name="Hamelin R.C."/>
            <person name="Grigoriev I.V."/>
            <person name="U'Ren J.M."/>
        </authorList>
    </citation>
    <scope>NUCLEOTIDE SEQUENCE [LARGE SCALE GENOMIC DNA]</scope>
    <source>
        <strain evidence="1 2">ER1909</strain>
    </source>
</reference>
<evidence type="ECO:0000313" key="2">
    <source>
        <dbReference type="Proteomes" id="UP001497680"/>
    </source>
</evidence>
<name>A0ACC0D5Q6_9PEZI</name>
<sequence length="329" mass="36850">MSSSDLSPREPHPSYEILRAERPVFLSPAAKHIFWTLNGSLSTQVFILSEAFNVDSQQTPFLQETSEGAVWHASSSAPFTEPSVSSITVTVDELDRWEDEWLEYNRGVVPGVEGAVFGPLPNYDPEKDEEEEEGGRGHLLEAFGIVRPRRKEEVIHIKPAEGSEFVTIRDYVTAVHPRLMARRADILGALGTCNGDDDPKPDDTRLVVQYSWISSVNMEIEAEYLARARRPWPNHLGPPKLENDLSVRYPPVYVPQSDPVAVGQVDSRYAPGGTAVPSVRLPAPYPGLNYGRLEDFENGRWVEIGYARDRARLRDWDLSSPAGQGRDRE</sequence>
<keyword evidence="2" id="KW-1185">Reference proteome</keyword>
<protein>
    <submittedName>
        <fullName evidence="1">Uncharacterized protein</fullName>
    </submittedName>
</protein>
<gene>
    <name evidence="1" type="ORF">F4821DRAFT_235138</name>
</gene>
<evidence type="ECO:0000313" key="1">
    <source>
        <dbReference type="EMBL" id="KAI6088035.1"/>
    </source>
</evidence>
<dbReference type="Proteomes" id="UP001497680">
    <property type="component" value="Unassembled WGS sequence"/>
</dbReference>
<organism evidence="1 2">
    <name type="scientific">Hypoxylon rubiginosum</name>
    <dbReference type="NCBI Taxonomy" id="110542"/>
    <lineage>
        <taxon>Eukaryota</taxon>
        <taxon>Fungi</taxon>
        <taxon>Dikarya</taxon>
        <taxon>Ascomycota</taxon>
        <taxon>Pezizomycotina</taxon>
        <taxon>Sordariomycetes</taxon>
        <taxon>Xylariomycetidae</taxon>
        <taxon>Xylariales</taxon>
        <taxon>Hypoxylaceae</taxon>
        <taxon>Hypoxylon</taxon>
    </lineage>
</organism>